<evidence type="ECO:0000313" key="4">
    <source>
        <dbReference type="EMBL" id="NEX02669.1"/>
    </source>
</evidence>
<protein>
    <submittedName>
        <fullName evidence="4">FAD-binding oxidoreductase</fullName>
    </submittedName>
</protein>
<dbReference type="EMBL" id="VTVE01000004">
    <property type="protein sequence ID" value="NEX02669.1"/>
    <property type="molecule type" value="Genomic_DNA"/>
</dbReference>
<feature type="transmembrane region" description="Helical" evidence="2">
    <location>
        <begin position="7"/>
        <end position="25"/>
    </location>
</feature>
<dbReference type="AlphaFoldDB" id="A0A6M0LL39"/>
<accession>A0A6M0LL39</accession>
<dbReference type="PROSITE" id="PS51257">
    <property type="entry name" value="PROKAR_LIPOPROTEIN"/>
    <property type="match status" value="1"/>
</dbReference>
<reference evidence="4 5" key="2">
    <citation type="submission" date="2020-03" db="EMBL/GenBank/DDBJ databases">
        <title>Investigating the evolutionary divergence of the Butyrivibrio group.</title>
        <authorList>
            <person name="Skvortsov T."/>
            <person name="Santos F.G."/>
            <person name="Ting K.S."/>
            <person name="Creevey C.J."/>
        </authorList>
    </citation>
    <scope>NUCLEOTIDE SEQUENCE [LARGE SCALE GENOMIC DNA]</scope>
    <source>
        <strain evidence="4 5">MZ8</strain>
    </source>
</reference>
<reference evidence="4 5" key="1">
    <citation type="submission" date="2019-09" db="EMBL/GenBank/DDBJ databases">
        <authorList>
            <person name="Pidcock S.E."/>
            <person name="Huws S.A."/>
        </authorList>
    </citation>
    <scope>NUCLEOTIDE SEQUENCE [LARGE SCALE GENOMIC DNA]</scope>
    <source>
        <strain evidence="4 5">MZ8</strain>
    </source>
</reference>
<evidence type="ECO:0000313" key="5">
    <source>
        <dbReference type="Proteomes" id="UP000473091"/>
    </source>
</evidence>
<dbReference type="PANTHER" id="PTHR13847">
    <property type="entry name" value="SARCOSINE DEHYDROGENASE-RELATED"/>
    <property type="match status" value="1"/>
</dbReference>
<gene>
    <name evidence="4" type="ORF">F0Q01_12330</name>
</gene>
<sequence length="380" mass="41291">MENKNKADVVVVGGGIIGCATAYYLSKRGKSVIVLEASENIGNGGSSRNGGGVRQSGRDPRELPLAMYGIKELWPELSKELGVDCEYHKDGNLRLGKNEKHKEILQGLTDRAVACGLDVRMIDADEIKEINPYLSDEVTCASWCPTDGHANPMVTTLAFYKKAREQGVRFITGEKVTRLRKIKGKLREVYTEENLYEGDYVVVAAGYESREILETVGVDVPMHQELCECLVTEAEPHMFDQMLGTAEADFYGHQSDHGSFVFGGMSGLELNNKNTGPKNSPSNASITSPCICRGIMKYFPALANAKIVRTWAGYLDICQDGVPVLGFVNEVPGLVVACAFSGHGFGIAPAVGEQLARLIIDGATTVDISGLRYGRFKAKI</sequence>
<comment type="caution">
    <text evidence="4">The sequence shown here is derived from an EMBL/GenBank/DDBJ whole genome shotgun (WGS) entry which is preliminary data.</text>
</comment>
<evidence type="ECO:0000256" key="1">
    <source>
        <dbReference type="ARBA" id="ARBA00023002"/>
    </source>
</evidence>
<dbReference type="RefSeq" id="WP_090489072.1">
    <property type="nucleotide sequence ID" value="NZ_VTVE01000004.1"/>
</dbReference>
<keyword evidence="2" id="KW-1133">Transmembrane helix</keyword>
<feature type="domain" description="FAD dependent oxidoreductase" evidence="3">
    <location>
        <begin position="8"/>
        <end position="358"/>
    </location>
</feature>
<dbReference type="Gene3D" id="3.50.50.60">
    <property type="entry name" value="FAD/NAD(P)-binding domain"/>
    <property type="match status" value="1"/>
</dbReference>
<dbReference type="Proteomes" id="UP000473091">
    <property type="component" value="Unassembled WGS sequence"/>
</dbReference>
<dbReference type="InterPro" id="IPR036188">
    <property type="entry name" value="FAD/NAD-bd_sf"/>
</dbReference>
<proteinExistence type="predicted"/>
<evidence type="ECO:0000256" key="2">
    <source>
        <dbReference type="SAM" id="Phobius"/>
    </source>
</evidence>
<dbReference type="GO" id="GO:0016491">
    <property type="term" value="F:oxidoreductase activity"/>
    <property type="evidence" value="ECO:0007669"/>
    <property type="project" value="UniProtKB-KW"/>
</dbReference>
<organism evidence="4 5">
    <name type="scientific">Pseudobutyrivibrio xylanivorans</name>
    <dbReference type="NCBI Taxonomy" id="185007"/>
    <lineage>
        <taxon>Bacteria</taxon>
        <taxon>Bacillati</taxon>
        <taxon>Bacillota</taxon>
        <taxon>Clostridia</taxon>
        <taxon>Lachnospirales</taxon>
        <taxon>Lachnospiraceae</taxon>
        <taxon>Pseudobutyrivibrio</taxon>
    </lineage>
</organism>
<evidence type="ECO:0000259" key="3">
    <source>
        <dbReference type="Pfam" id="PF01266"/>
    </source>
</evidence>
<dbReference type="InterPro" id="IPR006076">
    <property type="entry name" value="FAD-dep_OxRdtase"/>
</dbReference>
<name>A0A6M0LL39_PSEXY</name>
<dbReference type="Gene3D" id="3.30.9.10">
    <property type="entry name" value="D-Amino Acid Oxidase, subunit A, domain 2"/>
    <property type="match status" value="1"/>
</dbReference>
<keyword evidence="1" id="KW-0560">Oxidoreductase</keyword>
<dbReference type="PANTHER" id="PTHR13847:SF287">
    <property type="entry name" value="FAD-DEPENDENT OXIDOREDUCTASE DOMAIN-CONTAINING PROTEIN 1"/>
    <property type="match status" value="1"/>
</dbReference>
<keyword evidence="2" id="KW-0472">Membrane</keyword>
<keyword evidence="2" id="KW-0812">Transmembrane</keyword>
<dbReference type="Pfam" id="PF01266">
    <property type="entry name" value="DAO"/>
    <property type="match status" value="1"/>
</dbReference>
<dbReference type="SUPFAM" id="SSF51905">
    <property type="entry name" value="FAD/NAD(P)-binding domain"/>
    <property type="match status" value="1"/>
</dbReference>
<dbReference type="GO" id="GO:0005737">
    <property type="term" value="C:cytoplasm"/>
    <property type="evidence" value="ECO:0007669"/>
    <property type="project" value="TreeGrafter"/>
</dbReference>